<keyword evidence="2 7" id="KW-0436">Ligase</keyword>
<dbReference type="GO" id="GO:0032543">
    <property type="term" value="P:mitochondrial translation"/>
    <property type="evidence" value="ECO:0007669"/>
    <property type="project" value="UniProtKB-UniRule"/>
</dbReference>
<protein>
    <recommendedName>
        <fullName evidence="7">Glutamyl-tRNA(Gln) amidotransferase subunit A, mitochondrial</fullName>
        <shortName evidence="7">Glu-AdT subunit A</shortName>
        <ecNumber evidence="7">6.3.5.7</ecNumber>
    </recommendedName>
</protein>
<dbReference type="GO" id="GO:0005524">
    <property type="term" value="F:ATP binding"/>
    <property type="evidence" value="ECO:0007669"/>
    <property type="project" value="UniProtKB-KW"/>
</dbReference>
<dbReference type="Gene3D" id="3.90.1300.10">
    <property type="entry name" value="Amidase signature (AS) domain"/>
    <property type="match status" value="1"/>
</dbReference>
<evidence type="ECO:0000256" key="8">
    <source>
        <dbReference type="SAM" id="MobiDB-lite"/>
    </source>
</evidence>
<dbReference type="HAMAP" id="MF_00120">
    <property type="entry name" value="GatA"/>
    <property type="match status" value="1"/>
</dbReference>
<dbReference type="GO" id="GO:0050567">
    <property type="term" value="F:glutaminyl-tRNA synthase (glutamine-hydrolyzing) activity"/>
    <property type="evidence" value="ECO:0007669"/>
    <property type="project" value="UniProtKB-UniRule"/>
</dbReference>
<dbReference type="PANTHER" id="PTHR11895:SF7">
    <property type="entry name" value="GLUTAMYL-TRNA(GLN) AMIDOTRANSFERASE SUBUNIT A, MITOCHONDRIAL"/>
    <property type="match status" value="1"/>
</dbReference>
<evidence type="ECO:0000256" key="6">
    <source>
        <dbReference type="ARBA" id="ARBA00047407"/>
    </source>
</evidence>
<reference evidence="10" key="1">
    <citation type="submission" date="2022-08" db="EMBL/GenBank/DDBJ databases">
        <title>A Global Phylogenomic Analysis of the Shiitake Genus Lentinula.</title>
        <authorList>
            <consortium name="DOE Joint Genome Institute"/>
            <person name="Sierra-Patev S."/>
            <person name="Min B."/>
            <person name="Naranjo-Ortiz M."/>
            <person name="Looney B."/>
            <person name="Konkel Z."/>
            <person name="Slot J.C."/>
            <person name="Sakamoto Y."/>
            <person name="Steenwyk J.L."/>
            <person name="Rokas A."/>
            <person name="Carro J."/>
            <person name="Camarero S."/>
            <person name="Ferreira P."/>
            <person name="Molpeceres G."/>
            <person name="Ruiz-Duenas F.J."/>
            <person name="Serrano A."/>
            <person name="Henrissat B."/>
            <person name="Drula E."/>
            <person name="Hughes K.W."/>
            <person name="Mata J.L."/>
            <person name="Ishikawa N.K."/>
            <person name="Vargas-Isla R."/>
            <person name="Ushijima S."/>
            <person name="Smith C.A."/>
            <person name="Ahrendt S."/>
            <person name="Andreopoulos W."/>
            <person name="He G."/>
            <person name="Labutti K."/>
            <person name="Lipzen A."/>
            <person name="Ng V."/>
            <person name="Riley R."/>
            <person name="Sandor L."/>
            <person name="Barry K."/>
            <person name="Martinez A.T."/>
            <person name="Xiao Y."/>
            <person name="Gibbons J.G."/>
            <person name="Terashima K."/>
            <person name="Grigoriev I.V."/>
            <person name="Hibbett D.S."/>
        </authorList>
    </citation>
    <scope>NUCLEOTIDE SEQUENCE</scope>
    <source>
        <strain evidence="10">JLM2183</strain>
    </source>
</reference>
<evidence type="ECO:0000256" key="5">
    <source>
        <dbReference type="ARBA" id="ARBA00022917"/>
    </source>
</evidence>
<accession>A0A9W9AGL4</accession>
<keyword evidence="3 7" id="KW-0547">Nucleotide-binding</keyword>
<dbReference type="OrthoDB" id="421993at2759"/>
<dbReference type="InterPro" id="IPR036928">
    <property type="entry name" value="AS_sf"/>
</dbReference>
<comment type="catalytic activity">
    <reaction evidence="6 7">
        <text>L-glutamyl-tRNA(Gln) + L-glutamine + ATP + H2O = L-glutaminyl-tRNA(Gln) + L-glutamate + ADP + phosphate + H(+)</text>
        <dbReference type="Rhea" id="RHEA:17521"/>
        <dbReference type="Rhea" id="RHEA-COMP:9681"/>
        <dbReference type="Rhea" id="RHEA-COMP:9684"/>
        <dbReference type="ChEBI" id="CHEBI:15377"/>
        <dbReference type="ChEBI" id="CHEBI:15378"/>
        <dbReference type="ChEBI" id="CHEBI:29985"/>
        <dbReference type="ChEBI" id="CHEBI:30616"/>
        <dbReference type="ChEBI" id="CHEBI:43474"/>
        <dbReference type="ChEBI" id="CHEBI:58359"/>
        <dbReference type="ChEBI" id="CHEBI:78520"/>
        <dbReference type="ChEBI" id="CHEBI:78521"/>
        <dbReference type="ChEBI" id="CHEBI:456216"/>
        <dbReference type="EC" id="6.3.5.7"/>
    </reaction>
</comment>
<dbReference type="EMBL" id="JAOTPV010000005">
    <property type="protein sequence ID" value="KAJ4482178.1"/>
    <property type="molecule type" value="Genomic_DNA"/>
</dbReference>
<proteinExistence type="inferred from homology"/>
<comment type="similarity">
    <text evidence="1 7">Belongs to the amidase family. GatA subfamily.</text>
</comment>
<evidence type="ECO:0000256" key="7">
    <source>
        <dbReference type="HAMAP-Rule" id="MF_03150"/>
    </source>
</evidence>
<dbReference type="GO" id="GO:0005739">
    <property type="term" value="C:mitochondrion"/>
    <property type="evidence" value="ECO:0007669"/>
    <property type="project" value="UniProtKB-SubCell"/>
</dbReference>
<dbReference type="InterPro" id="IPR004412">
    <property type="entry name" value="GatA"/>
</dbReference>
<organism evidence="10 11">
    <name type="scientific">Lentinula aciculospora</name>
    <dbReference type="NCBI Taxonomy" id="153920"/>
    <lineage>
        <taxon>Eukaryota</taxon>
        <taxon>Fungi</taxon>
        <taxon>Dikarya</taxon>
        <taxon>Basidiomycota</taxon>
        <taxon>Agaricomycotina</taxon>
        <taxon>Agaricomycetes</taxon>
        <taxon>Agaricomycetidae</taxon>
        <taxon>Agaricales</taxon>
        <taxon>Marasmiineae</taxon>
        <taxon>Omphalotaceae</taxon>
        <taxon>Lentinula</taxon>
    </lineage>
</organism>
<evidence type="ECO:0000256" key="4">
    <source>
        <dbReference type="ARBA" id="ARBA00022840"/>
    </source>
</evidence>
<evidence type="ECO:0000313" key="10">
    <source>
        <dbReference type="EMBL" id="KAJ4482178.1"/>
    </source>
</evidence>
<comment type="function">
    <text evidence="7">Allows the formation of correctly charged Gln-tRNA(Gln) through the transamidation of misacylated Glu-tRNA(Gln) in the mitochondria. The reaction takes place in the presence of glutamine and ATP through an activated gamma-phospho-Glu-tRNA(Gln).</text>
</comment>
<comment type="subcellular location">
    <subcellularLocation>
        <location evidence="7">Mitochondrion</location>
    </subcellularLocation>
</comment>
<dbReference type="Proteomes" id="UP001150266">
    <property type="component" value="Unassembled WGS sequence"/>
</dbReference>
<dbReference type="Pfam" id="PF01425">
    <property type="entry name" value="Amidase"/>
    <property type="match status" value="1"/>
</dbReference>
<keyword evidence="7" id="KW-0496">Mitochondrion</keyword>
<feature type="domain" description="Amidase" evidence="9">
    <location>
        <begin position="9"/>
        <end position="501"/>
    </location>
</feature>
<evidence type="ECO:0000256" key="1">
    <source>
        <dbReference type="ARBA" id="ARBA00008069"/>
    </source>
</evidence>
<comment type="caution">
    <text evidence="10">The sequence shown here is derived from an EMBL/GenBank/DDBJ whole genome shotgun (WGS) entry which is preliminary data.</text>
</comment>
<name>A0A9W9AGL4_9AGAR</name>
<dbReference type="AlphaFoldDB" id="A0A9W9AGL4"/>
<evidence type="ECO:0000256" key="2">
    <source>
        <dbReference type="ARBA" id="ARBA00022598"/>
    </source>
</evidence>
<feature type="active site" description="Acyl-ester intermediate" evidence="7">
    <location>
        <position position="146"/>
    </location>
</feature>
<keyword evidence="5 7" id="KW-0648">Protein biosynthesis</keyword>
<dbReference type="SUPFAM" id="SSF75304">
    <property type="entry name" value="Amidase signature (AS) enzymes"/>
    <property type="match status" value="1"/>
</dbReference>
<sequence length="513" mass="55202">MLRRFASNAAASLRSKDASFNAFVSFTDSPKTENGPLNEISIALKDNICTSGLPTTCGSAMLQDFRSPFDATVVKLLKEAGAQIVGKTNCDEFGMGSLNIHSIHGPVINPFRNDSRRAAGGSSGGSAAAVAAGLCDAALGTDTGGSIRLPASYCGVVGFKPSYGLVSRYGVVSYADSLDTVGVLAQDVQKVQKVFQYINKRDHNDPTSVGVRYREKGRVLAMESVQRWDGESLKGLRVGIPQEYFPSELTSTSSCILSSIRRLLVQLRSLGAFIVPVSLPSTEYALSAYYVIASAEGSSCLSRYDGIQYGLRVPPPPGFDLTSTSKIYAHTRSQGFGREVRKRILLGTYALSADAFDNFFLQAQRVRQIVRNDFDRVFSIENVLYSEMTSEESKVEGPGVDGVDVLIHPSTIRTAPHLDNVSDASRERDTIQDYVQDVLTVPASLSGLPALSVPMQTSSSLTPSPPGKGYQEQAGGEDKNRDGWPIGVSIVGQWGTDELVLRVGQVVERLNQG</sequence>
<comment type="subunit">
    <text evidence="7">Subunit of the heterotrimeric GatCAB amidotransferase (AdT) complex, composed of A, B and C subunits.</text>
</comment>
<keyword evidence="4 7" id="KW-0067">ATP-binding</keyword>
<dbReference type="InterPro" id="IPR020556">
    <property type="entry name" value="Amidase_CS"/>
</dbReference>
<keyword evidence="11" id="KW-1185">Reference proteome</keyword>
<feature type="active site" description="Charge relay system" evidence="7">
    <location>
        <position position="45"/>
    </location>
</feature>
<feature type="region of interest" description="Disordered" evidence="8">
    <location>
        <begin position="454"/>
        <end position="484"/>
    </location>
</feature>
<dbReference type="InterPro" id="IPR023631">
    <property type="entry name" value="Amidase_dom"/>
</dbReference>
<dbReference type="EC" id="6.3.5.7" evidence="7"/>
<dbReference type="GO" id="GO:0030956">
    <property type="term" value="C:glutamyl-tRNA(Gln) amidotransferase complex"/>
    <property type="evidence" value="ECO:0007669"/>
    <property type="project" value="UniProtKB-UniRule"/>
</dbReference>
<dbReference type="PANTHER" id="PTHR11895">
    <property type="entry name" value="TRANSAMIDASE"/>
    <property type="match status" value="1"/>
</dbReference>
<evidence type="ECO:0000259" key="9">
    <source>
        <dbReference type="Pfam" id="PF01425"/>
    </source>
</evidence>
<evidence type="ECO:0000256" key="3">
    <source>
        <dbReference type="ARBA" id="ARBA00022741"/>
    </source>
</evidence>
<dbReference type="GO" id="GO:0070681">
    <property type="term" value="P:glutaminyl-tRNAGln biosynthesis via transamidation"/>
    <property type="evidence" value="ECO:0007669"/>
    <property type="project" value="UniProtKB-UniRule"/>
</dbReference>
<evidence type="ECO:0000313" key="11">
    <source>
        <dbReference type="Proteomes" id="UP001150266"/>
    </source>
</evidence>
<dbReference type="InterPro" id="IPR000120">
    <property type="entry name" value="Amidase"/>
</dbReference>
<dbReference type="PROSITE" id="PS00571">
    <property type="entry name" value="AMIDASES"/>
    <property type="match status" value="1"/>
</dbReference>
<feature type="active site" description="Charge relay system" evidence="7">
    <location>
        <position position="122"/>
    </location>
</feature>
<gene>
    <name evidence="10" type="ORF">J3R30DRAFT_2135592</name>
</gene>